<gene>
    <name evidence="7" type="ORF">IW256_007527</name>
</gene>
<evidence type="ECO:0000256" key="1">
    <source>
        <dbReference type="ARBA" id="ARBA00006717"/>
    </source>
</evidence>
<feature type="active site" description="Proton donor/acceptor" evidence="5">
    <location>
        <position position="83"/>
    </location>
</feature>
<feature type="binding site" evidence="6">
    <location>
        <begin position="83"/>
        <end position="86"/>
    </location>
    <ligand>
        <name>substrate</name>
    </ligand>
</feature>
<feature type="active site" description="Tele-phosphohistidine intermediate" evidence="5">
    <location>
        <position position="10"/>
    </location>
</feature>
<dbReference type="InterPro" id="IPR029033">
    <property type="entry name" value="His_PPase_superfam"/>
</dbReference>
<dbReference type="GO" id="GO:0006096">
    <property type="term" value="P:glycolytic process"/>
    <property type="evidence" value="ECO:0007669"/>
    <property type="project" value="UniProtKB-KW"/>
</dbReference>
<dbReference type="EC" id="5.4.2.11" evidence="2"/>
<protein>
    <recommendedName>
        <fullName evidence="2">phosphoglycerate mutase (2,3-diphosphoglycerate-dependent)</fullName>
        <ecNumber evidence="2">5.4.2.11</ecNumber>
    </recommendedName>
</protein>
<dbReference type="AlphaFoldDB" id="A0A931DRH2"/>
<evidence type="ECO:0000256" key="4">
    <source>
        <dbReference type="ARBA" id="ARBA00023235"/>
    </source>
</evidence>
<accession>A0A931DRH2</accession>
<evidence type="ECO:0000256" key="2">
    <source>
        <dbReference type="ARBA" id="ARBA00012028"/>
    </source>
</evidence>
<organism evidence="7 8">
    <name type="scientific">Actinomadura viridis</name>
    <dbReference type="NCBI Taxonomy" id="58110"/>
    <lineage>
        <taxon>Bacteria</taxon>
        <taxon>Bacillati</taxon>
        <taxon>Actinomycetota</taxon>
        <taxon>Actinomycetes</taxon>
        <taxon>Streptosporangiales</taxon>
        <taxon>Thermomonosporaceae</taxon>
        <taxon>Actinomadura</taxon>
    </lineage>
</organism>
<keyword evidence="8" id="KW-1185">Reference proteome</keyword>
<keyword evidence="4" id="KW-0413">Isomerase</keyword>
<feature type="binding site" evidence="6">
    <location>
        <begin position="22"/>
        <end position="23"/>
    </location>
    <ligand>
        <name>substrate</name>
    </ligand>
</feature>
<dbReference type="InterPro" id="IPR013078">
    <property type="entry name" value="His_Pase_superF_clade-1"/>
</dbReference>
<dbReference type="SUPFAM" id="SSF53254">
    <property type="entry name" value="Phosphoglycerate mutase-like"/>
    <property type="match status" value="1"/>
</dbReference>
<dbReference type="Pfam" id="PF00300">
    <property type="entry name" value="His_Phos_1"/>
    <property type="match status" value="1"/>
</dbReference>
<dbReference type="Proteomes" id="UP000614047">
    <property type="component" value="Unassembled WGS sequence"/>
</dbReference>
<dbReference type="Gene3D" id="3.40.50.1240">
    <property type="entry name" value="Phosphoglycerate mutase-like"/>
    <property type="match status" value="1"/>
</dbReference>
<name>A0A931DRH2_9ACTN</name>
<dbReference type="EMBL" id="JADOUA010000001">
    <property type="protein sequence ID" value="MBG6093414.1"/>
    <property type="molecule type" value="Genomic_DNA"/>
</dbReference>
<evidence type="ECO:0000256" key="6">
    <source>
        <dbReference type="PIRSR" id="PIRSR613078-2"/>
    </source>
</evidence>
<reference evidence="7" key="1">
    <citation type="submission" date="2020-11" db="EMBL/GenBank/DDBJ databases">
        <title>Sequencing the genomes of 1000 actinobacteria strains.</title>
        <authorList>
            <person name="Klenk H.-P."/>
        </authorList>
    </citation>
    <scope>NUCLEOTIDE SEQUENCE</scope>
    <source>
        <strain evidence="7">DSM 43175</strain>
    </source>
</reference>
<evidence type="ECO:0000256" key="5">
    <source>
        <dbReference type="PIRSR" id="PIRSR613078-1"/>
    </source>
</evidence>
<evidence type="ECO:0000313" key="8">
    <source>
        <dbReference type="Proteomes" id="UP000614047"/>
    </source>
</evidence>
<evidence type="ECO:0000256" key="3">
    <source>
        <dbReference type="ARBA" id="ARBA00023152"/>
    </source>
</evidence>
<dbReference type="PANTHER" id="PTHR11931">
    <property type="entry name" value="PHOSPHOGLYCERATE MUTASE"/>
    <property type="match status" value="1"/>
</dbReference>
<dbReference type="CDD" id="cd07067">
    <property type="entry name" value="HP_PGM_like"/>
    <property type="match status" value="1"/>
</dbReference>
<dbReference type="InterPro" id="IPR005952">
    <property type="entry name" value="Phosphogly_mut1"/>
</dbReference>
<dbReference type="GO" id="GO:0004619">
    <property type="term" value="F:phosphoglycerate mutase activity"/>
    <property type="evidence" value="ECO:0007669"/>
    <property type="project" value="UniProtKB-EC"/>
</dbReference>
<dbReference type="RefSeq" id="WP_197015479.1">
    <property type="nucleotide sequence ID" value="NZ_BAABES010000015.1"/>
</dbReference>
<comment type="caution">
    <text evidence="7">The sequence shown here is derived from an EMBL/GenBank/DDBJ whole genome shotgun (WGS) entry which is preliminary data.</text>
</comment>
<keyword evidence="3" id="KW-0324">Glycolysis</keyword>
<feature type="binding site" evidence="6">
    <location>
        <position position="59"/>
    </location>
    <ligand>
        <name>substrate</name>
    </ligand>
</feature>
<proteinExistence type="inferred from homology"/>
<sequence>MATEIVFETHSWSVDNDRGIATGWLPGSLSDRGRELALELGERRRADRLSAVFTSDLARAVETAALAFAGTDVPILHDWRLRECDYGDGNGMPAAELHKDRTLHIDRPYPGGESWRQAVHRVGRFLGDLPLRWSGTRVLVIGHVATRWAFDHYIDGEPLEELVNADFGWREGWEYRLT</sequence>
<evidence type="ECO:0000313" key="7">
    <source>
        <dbReference type="EMBL" id="MBG6093414.1"/>
    </source>
</evidence>
<comment type="similarity">
    <text evidence="1">Belongs to the phosphoglycerate mutase family. BPG-dependent PGAM subfamily.</text>
</comment>